<dbReference type="PANTHER" id="PTHR42832:SF3">
    <property type="entry name" value="L-GLUTAMINE--4-(METHYLSULFANYL)-2-OXOBUTANOATE AMINOTRANSFERASE"/>
    <property type="match status" value="1"/>
</dbReference>
<protein>
    <recommendedName>
        <fullName evidence="4">Aminotransferase</fullName>
        <ecNumber evidence="4">2.6.1.-</ecNumber>
    </recommendedName>
</protein>
<comment type="similarity">
    <text evidence="4">Belongs to the class-I pyridoxal-phosphate-dependent aminotransferase family.</text>
</comment>
<dbReference type="InterPro" id="IPR015424">
    <property type="entry name" value="PyrdxlP-dep_Trfase"/>
</dbReference>
<dbReference type="SUPFAM" id="SSF53383">
    <property type="entry name" value="PLP-dependent transferases"/>
    <property type="match status" value="1"/>
</dbReference>
<reference evidence="6 7" key="1">
    <citation type="submission" date="2015-11" db="EMBL/GenBank/DDBJ databases">
        <authorList>
            <person name="Lin W."/>
        </authorList>
    </citation>
    <scope>NUCLEOTIDE SEQUENCE [LARGE SCALE GENOMIC DNA]</scope>
    <source>
        <strain evidence="6 7">HCH-1</strain>
    </source>
</reference>
<gene>
    <name evidence="6" type="primary">dapL</name>
    <name evidence="6" type="ORF">ASN18_2194</name>
</gene>
<dbReference type="InterPro" id="IPR015422">
    <property type="entry name" value="PyrdxlP-dep_Trfase_small"/>
</dbReference>
<keyword evidence="7" id="KW-1185">Reference proteome</keyword>
<evidence type="ECO:0000256" key="3">
    <source>
        <dbReference type="ARBA" id="ARBA00022679"/>
    </source>
</evidence>
<evidence type="ECO:0000256" key="4">
    <source>
        <dbReference type="RuleBase" id="RU000481"/>
    </source>
</evidence>
<dbReference type="PANTHER" id="PTHR42832">
    <property type="entry name" value="AMINO ACID AMINOTRANSFERASE"/>
    <property type="match status" value="1"/>
</dbReference>
<dbReference type="InterPro" id="IPR019881">
    <property type="entry name" value="DAP-NH2Trfase_DapL_Desulfo"/>
</dbReference>
<dbReference type="NCBIfam" id="NF006756">
    <property type="entry name" value="PRK09276.1"/>
    <property type="match status" value="1"/>
</dbReference>
<evidence type="ECO:0000313" key="7">
    <source>
        <dbReference type="Proteomes" id="UP000060487"/>
    </source>
</evidence>
<accession>A0ABR5SDQ5</accession>
<evidence type="ECO:0000313" key="6">
    <source>
        <dbReference type="EMBL" id="KWT83444.1"/>
    </source>
</evidence>
<dbReference type="EMBL" id="LNQR01000077">
    <property type="protein sequence ID" value="KWT83444.1"/>
    <property type="molecule type" value="Genomic_DNA"/>
</dbReference>
<keyword evidence="3 4" id="KW-0808">Transferase</keyword>
<dbReference type="Pfam" id="PF00155">
    <property type="entry name" value="Aminotran_1_2"/>
    <property type="match status" value="1"/>
</dbReference>
<dbReference type="InterPro" id="IPR050881">
    <property type="entry name" value="LL-DAP_aminotransferase"/>
</dbReference>
<evidence type="ECO:0000256" key="1">
    <source>
        <dbReference type="ARBA" id="ARBA00001933"/>
    </source>
</evidence>
<name>A0ABR5SDQ5_9BACT</name>
<dbReference type="PROSITE" id="PS00105">
    <property type="entry name" value="AA_TRANSFER_CLASS_1"/>
    <property type="match status" value="1"/>
</dbReference>
<proteinExistence type="inferred from homology"/>
<dbReference type="Gene3D" id="3.40.640.10">
    <property type="entry name" value="Type I PLP-dependent aspartate aminotransferase-like (Major domain)"/>
    <property type="match status" value="1"/>
</dbReference>
<evidence type="ECO:0000259" key="5">
    <source>
        <dbReference type="Pfam" id="PF00155"/>
    </source>
</evidence>
<dbReference type="InterPro" id="IPR004839">
    <property type="entry name" value="Aminotransferase_I/II_large"/>
</dbReference>
<dbReference type="RefSeq" id="WP_085052797.1">
    <property type="nucleotide sequence ID" value="NZ_LNQR01000077.1"/>
</dbReference>
<dbReference type="NCBIfam" id="TIGR03540">
    <property type="entry name" value="DapC_direct"/>
    <property type="match status" value="1"/>
</dbReference>
<dbReference type="Proteomes" id="UP000060487">
    <property type="component" value="Unassembled WGS sequence"/>
</dbReference>
<comment type="caution">
    <text evidence="6">The sequence shown here is derived from an EMBL/GenBank/DDBJ whole genome shotgun (WGS) entry which is preliminary data.</text>
</comment>
<dbReference type="GO" id="GO:0010285">
    <property type="term" value="F:L,L-diaminopimelate aminotransferase activity"/>
    <property type="evidence" value="ECO:0007669"/>
    <property type="project" value="UniProtKB-EC"/>
</dbReference>
<feature type="domain" description="Aminotransferase class I/classII large" evidence="5">
    <location>
        <begin position="35"/>
        <end position="384"/>
    </location>
</feature>
<dbReference type="EC" id="2.6.1.-" evidence="4"/>
<sequence>MKETIELAERVKHLPPYLFDKIDKLKKQARAKGVDLIDLSIGDPDIPTPVHIVEALKDAAPKPQHHRYPSYEGMLAYREAVANWYSRRFSVMLDPGTEVLSLIGSKEGIGHLPLAYVNPGDVVLCPSPGYPVYSIGTMFAGGEPYFMPLLETNGYFPDLSAIAADVLKRTKLMFLNYPNNPTSALCTVEQFKAAIELAHKYNFIICHDAAYTEMYYNGKKPMSFLEIDGAKDIGVELHSLSKTYNMTGWRIGFAVGNPDIIFGLGKIKTNLDSGVFQAVQEAAIAALDTDEAALAPLRDTYRARRDALYNGLKSIGIDAMKPEATFYMWTKVPKGYNSESFAVHLLENAGISATPGNGFGAAGEGYIRFALTVGVERMKEAVERMRKII</sequence>
<organism evidence="6 7">
    <name type="scientific">Candidatus Magnetominusculus xianensis</name>
    <dbReference type="NCBI Taxonomy" id="1748249"/>
    <lineage>
        <taxon>Bacteria</taxon>
        <taxon>Pseudomonadati</taxon>
        <taxon>Nitrospirota</taxon>
        <taxon>Nitrospiria</taxon>
        <taxon>Nitrospirales</taxon>
        <taxon>Nitrospiraceae</taxon>
        <taxon>Candidatus Magnetominusculus</taxon>
    </lineage>
</organism>
<keyword evidence="2 4" id="KW-0032">Aminotransferase</keyword>
<dbReference type="InterPro" id="IPR015421">
    <property type="entry name" value="PyrdxlP-dep_Trfase_major"/>
</dbReference>
<dbReference type="InterPro" id="IPR004838">
    <property type="entry name" value="NHTrfase_class1_PyrdxlP-BS"/>
</dbReference>
<evidence type="ECO:0000256" key="2">
    <source>
        <dbReference type="ARBA" id="ARBA00022576"/>
    </source>
</evidence>
<dbReference type="Gene3D" id="3.90.1150.10">
    <property type="entry name" value="Aspartate Aminotransferase, domain 1"/>
    <property type="match status" value="1"/>
</dbReference>
<comment type="cofactor">
    <cofactor evidence="1 4">
        <name>pyridoxal 5'-phosphate</name>
        <dbReference type="ChEBI" id="CHEBI:597326"/>
    </cofactor>
</comment>
<dbReference type="CDD" id="cd00609">
    <property type="entry name" value="AAT_like"/>
    <property type="match status" value="1"/>
</dbReference>